<comment type="caution">
    <text evidence="2">The sequence shown here is derived from an EMBL/GenBank/DDBJ whole genome shotgun (WGS) entry which is preliminary data.</text>
</comment>
<feature type="signal peptide" evidence="1">
    <location>
        <begin position="1"/>
        <end position="17"/>
    </location>
</feature>
<evidence type="ECO:0000313" key="3">
    <source>
        <dbReference type="Proteomes" id="UP000011958"/>
    </source>
</evidence>
<evidence type="ECO:0000256" key="1">
    <source>
        <dbReference type="SAM" id="SignalP"/>
    </source>
</evidence>
<dbReference type="EMBL" id="AFWA02000010">
    <property type="protein sequence ID" value="KTW32878.1"/>
    <property type="molecule type" value="Genomic_DNA"/>
</dbReference>
<dbReference type="OrthoDB" id="10540739at2759"/>
<dbReference type="RefSeq" id="XP_007875193.2">
    <property type="nucleotide sequence ID" value="XM_007877002.2"/>
</dbReference>
<name>A0A0W4ZWY1_PNEMU</name>
<dbReference type="AlphaFoldDB" id="A0A0W4ZWY1"/>
<accession>A0A0W4ZWY1</accession>
<proteinExistence type="predicted"/>
<keyword evidence="1" id="KW-0732">Signal</keyword>
<feature type="non-terminal residue" evidence="2">
    <location>
        <position position="130"/>
    </location>
</feature>
<feature type="chain" id="PRO_5006933920" description="Major surface glycoprotein" evidence="1">
    <location>
        <begin position="18"/>
        <end position="130"/>
    </location>
</feature>
<sequence length="130" mass="15165">MRIAFFALFAQLSYVLGSFLRDRDLPNEEDVYGYENFGLDPNSPEPSEFLNIIEMLRNAKRLGSGKINQGQFLSNRKARRDFDLCRSCNRPGVDYFRKSDYDGFFSEDFSSEDYSQDKRWVEEVAQKEAA</sequence>
<evidence type="ECO:0000313" key="2">
    <source>
        <dbReference type="EMBL" id="KTW32878.1"/>
    </source>
</evidence>
<dbReference type="Proteomes" id="UP000011958">
    <property type="component" value="Unassembled WGS sequence"/>
</dbReference>
<evidence type="ECO:0008006" key="4">
    <source>
        <dbReference type="Google" id="ProtNLM"/>
    </source>
</evidence>
<gene>
    <name evidence="2" type="ORF">PNEG_04309</name>
</gene>
<dbReference type="VEuPathDB" id="FungiDB:PNEG_04309"/>
<dbReference type="GeneID" id="19896822"/>
<keyword evidence="3" id="KW-1185">Reference proteome</keyword>
<organism evidence="2 3">
    <name type="scientific">Pneumocystis murina (strain B123)</name>
    <name type="common">Mouse pneumocystis pneumonia agent</name>
    <name type="synonym">Pneumocystis carinii f. sp. muris</name>
    <dbReference type="NCBI Taxonomy" id="1069680"/>
    <lineage>
        <taxon>Eukaryota</taxon>
        <taxon>Fungi</taxon>
        <taxon>Dikarya</taxon>
        <taxon>Ascomycota</taxon>
        <taxon>Taphrinomycotina</taxon>
        <taxon>Pneumocystomycetes</taxon>
        <taxon>Pneumocystaceae</taxon>
        <taxon>Pneumocystis</taxon>
    </lineage>
</organism>
<reference evidence="3" key="1">
    <citation type="journal article" date="2016" name="Nat. Commun.">
        <title>Genome analysis of three Pneumocystis species reveals adaptation mechanisms to life exclusively in mammalian hosts.</title>
        <authorList>
            <person name="Ma L."/>
            <person name="Chen Z."/>
            <person name="Huang D.W."/>
            <person name="Kutty G."/>
            <person name="Ishihara M."/>
            <person name="Wang H."/>
            <person name="Abouelleil A."/>
            <person name="Bishop L."/>
            <person name="Davey E."/>
            <person name="Deng R."/>
            <person name="Deng X."/>
            <person name="Fan L."/>
            <person name="Fantoni G."/>
            <person name="Fitzgerald M."/>
            <person name="Gogineni E."/>
            <person name="Goldberg J.M."/>
            <person name="Handley G."/>
            <person name="Hu X."/>
            <person name="Huber C."/>
            <person name="Jiao X."/>
            <person name="Jones K."/>
            <person name="Levin J.Z."/>
            <person name="Liu Y."/>
            <person name="Macdonald P."/>
            <person name="Melnikov A."/>
            <person name="Raley C."/>
            <person name="Sassi M."/>
            <person name="Sherman B.T."/>
            <person name="Song X."/>
            <person name="Sykes S."/>
            <person name="Tran B."/>
            <person name="Walsh L."/>
            <person name="Xia Y."/>
            <person name="Yang J."/>
            <person name="Young S."/>
            <person name="Zeng Q."/>
            <person name="Zheng X."/>
            <person name="Stephens R."/>
            <person name="Nusbaum C."/>
            <person name="Birren B.W."/>
            <person name="Azadi P."/>
            <person name="Lempicki R.A."/>
            <person name="Cuomo C.A."/>
            <person name="Kovacs J.A."/>
        </authorList>
    </citation>
    <scope>NUCLEOTIDE SEQUENCE [LARGE SCALE GENOMIC DNA]</scope>
    <source>
        <strain evidence="3">B123</strain>
    </source>
</reference>
<protein>
    <recommendedName>
        <fullName evidence="4">Major surface glycoprotein</fullName>
    </recommendedName>
</protein>